<dbReference type="EMBL" id="WBXO01000036">
    <property type="protein sequence ID" value="KAB2950554.1"/>
    <property type="molecule type" value="Genomic_DNA"/>
</dbReference>
<organism evidence="3 4">
    <name type="scientific">Heliorestis acidaminivorans</name>
    <dbReference type="NCBI Taxonomy" id="553427"/>
    <lineage>
        <taxon>Bacteria</taxon>
        <taxon>Bacillati</taxon>
        <taxon>Bacillota</taxon>
        <taxon>Clostridia</taxon>
        <taxon>Eubacteriales</taxon>
        <taxon>Heliobacteriaceae</taxon>
        <taxon>Heliorestis</taxon>
    </lineage>
</organism>
<comment type="caution">
    <text evidence="3">The sequence shown here is derived from an EMBL/GenBank/DDBJ whole genome shotgun (WGS) entry which is preliminary data.</text>
</comment>
<dbReference type="AlphaFoldDB" id="A0A6I0EMZ1"/>
<accession>A0A6I0EMZ1</accession>
<reference evidence="3 4" key="1">
    <citation type="submission" date="2019-10" db="EMBL/GenBank/DDBJ databases">
        <title>Whole-genome sequence of the extremophile Heliorestis acidaminivorans DSM 24790.</title>
        <authorList>
            <person name="Kyndt J.A."/>
            <person name="Meyer T.E."/>
        </authorList>
    </citation>
    <scope>NUCLEOTIDE SEQUENCE [LARGE SCALE GENOMIC DNA]</scope>
    <source>
        <strain evidence="3 4">DSM 24790</strain>
    </source>
</reference>
<dbReference type="Pfam" id="PF05168">
    <property type="entry name" value="HEPN"/>
    <property type="match status" value="1"/>
</dbReference>
<dbReference type="PANTHER" id="PTHR36565">
    <property type="entry name" value="UPF0332 PROTEIN TM_1000"/>
    <property type="match status" value="1"/>
</dbReference>
<protein>
    <submittedName>
        <fullName evidence="3">HEPN domain-containing protein</fullName>
    </submittedName>
</protein>
<comment type="similarity">
    <text evidence="1">Belongs to the UPF0332 family.</text>
</comment>
<dbReference type="PANTHER" id="PTHR36565:SF1">
    <property type="entry name" value="UPF0332 PROTEIN TM_1000"/>
    <property type="match status" value="1"/>
</dbReference>
<dbReference type="RefSeq" id="WP_151621833.1">
    <property type="nucleotide sequence ID" value="NZ_WBXO01000036.1"/>
</dbReference>
<dbReference type="OrthoDB" id="1684393at2"/>
<dbReference type="Proteomes" id="UP000468766">
    <property type="component" value="Unassembled WGS sequence"/>
</dbReference>
<name>A0A6I0EMZ1_9FIRM</name>
<evidence type="ECO:0000256" key="1">
    <source>
        <dbReference type="ARBA" id="ARBA00038248"/>
    </source>
</evidence>
<dbReference type="InterPro" id="IPR052226">
    <property type="entry name" value="UPF0332_toxin"/>
</dbReference>
<proteinExistence type="inferred from homology"/>
<feature type="domain" description="HEPN" evidence="2">
    <location>
        <begin position="12"/>
        <end position="126"/>
    </location>
</feature>
<sequence>MTVHEERKQLVYWWIEKAQRSYESAQSEFDAGRYDITVSRLYYSVFYAVAAVLTAMEKEQLLKKHSAVRAAFHLNMVKTMVVPKKYGSLYDKLFEARHRADYQPMVEFESTIVQDYLTDAKDFLECMVVLAKEKC</sequence>
<keyword evidence="4" id="KW-1185">Reference proteome</keyword>
<gene>
    <name evidence="3" type="ORF">F9B85_14100</name>
</gene>
<dbReference type="InterPro" id="IPR007842">
    <property type="entry name" value="HEPN_dom"/>
</dbReference>
<evidence type="ECO:0000313" key="4">
    <source>
        <dbReference type="Proteomes" id="UP000468766"/>
    </source>
</evidence>
<dbReference type="Gene3D" id="1.20.120.330">
    <property type="entry name" value="Nucleotidyltransferases domain 2"/>
    <property type="match status" value="1"/>
</dbReference>
<evidence type="ECO:0000259" key="2">
    <source>
        <dbReference type="Pfam" id="PF05168"/>
    </source>
</evidence>
<evidence type="ECO:0000313" key="3">
    <source>
        <dbReference type="EMBL" id="KAB2950554.1"/>
    </source>
</evidence>